<dbReference type="SUPFAM" id="SSF46955">
    <property type="entry name" value="Putative DNA-binding domain"/>
    <property type="match status" value="1"/>
</dbReference>
<feature type="region of interest" description="Disordered" evidence="1">
    <location>
        <begin position="67"/>
        <end position="86"/>
    </location>
</feature>
<dbReference type="EMBL" id="CP001349">
    <property type="protein sequence ID" value="ACL55933.1"/>
    <property type="molecule type" value="Genomic_DNA"/>
</dbReference>
<organism evidence="3 4">
    <name type="scientific">Methylobacterium nodulans (strain LMG 21967 / CNCM I-2342 / ORS 2060)</name>
    <dbReference type="NCBI Taxonomy" id="460265"/>
    <lineage>
        <taxon>Bacteria</taxon>
        <taxon>Pseudomonadati</taxon>
        <taxon>Pseudomonadota</taxon>
        <taxon>Alphaproteobacteria</taxon>
        <taxon>Hyphomicrobiales</taxon>
        <taxon>Methylobacteriaceae</taxon>
        <taxon>Methylobacterium</taxon>
    </lineage>
</organism>
<sequence length="86" mass="9999">MATDTVGKRATLVDDLLTRDAAARLLDVSPRTLDRWHLLRSGPPRIEIGRKIRYRLSSIKRWLADHEATDVRTRQPTPAERLRSRR</sequence>
<dbReference type="STRING" id="460265.Mnod_0914"/>
<dbReference type="RefSeq" id="WP_015927634.1">
    <property type="nucleotide sequence ID" value="NC_011894.1"/>
</dbReference>
<dbReference type="AlphaFoldDB" id="B8IGN3"/>
<dbReference type="InterPro" id="IPR036388">
    <property type="entry name" value="WH-like_DNA-bd_sf"/>
</dbReference>
<evidence type="ECO:0000313" key="3">
    <source>
        <dbReference type="EMBL" id="ACL55933.1"/>
    </source>
</evidence>
<dbReference type="HOGENOM" id="CLU_140176_9_2_5"/>
<accession>B8IGN3</accession>
<dbReference type="InterPro" id="IPR009061">
    <property type="entry name" value="DNA-bd_dom_put_sf"/>
</dbReference>
<dbReference type="KEGG" id="mno:Mnod_0914"/>
<feature type="domain" description="Helix-turn-helix" evidence="2">
    <location>
        <begin position="16"/>
        <end position="65"/>
    </location>
</feature>
<protein>
    <recommendedName>
        <fullName evidence="2">Helix-turn-helix domain-containing protein</fullName>
    </recommendedName>
</protein>
<name>B8IGN3_METNO</name>
<evidence type="ECO:0000259" key="2">
    <source>
        <dbReference type="Pfam" id="PF12728"/>
    </source>
</evidence>
<reference evidence="3 4" key="1">
    <citation type="submission" date="2009-01" db="EMBL/GenBank/DDBJ databases">
        <title>Complete sequence of chromosome of Methylobacterium nodulans ORS 2060.</title>
        <authorList>
            <consortium name="US DOE Joint Genome Institute"/>
            <person name="Lucas S."/>
            <person name="Copeland A."/>
            <person name="Lapidus A."/>
            <person name="Glavina del Rio T."/>
            <person name="Dalin E."/>
            <person name="Tice H."/>
            <person name="Bruce D."/>
            <person name="Goodwin L."/>
            <person name="Pitluck S."/>
            <person name="Sims D."/>
            <person name="Brettin T."/>
            <person name="Detter J.C."/>
            <person name="Han C."/>
            <person name="Larimer F."/>
            <person name="Land M."/>
            <person name="Hauser L."/>
            <person name="Kyrpides N."/>
            <person name="Ivanova N."/>
            <person name="Marx C.J."/>
            <person name="Richardson P."/>
        </authorList>
    </citation>
    <scope>NUCLEOTIDE SEQUENCE [LARGE SCALE GENOMIC DNA]</scope>
    <source>
        <strain evidence="4">LMG 21967 / CNCM I-2342 / ORS 2060</strain>
    </source>
</reference>
<dbReference type="Gene3D" id="1.10.10.10">
    <property type="entry name" value="Winged helix-like DNA-binding domain superfamily/Winged helix DNA-binding domain"/>
    <property type="match status" value="1"/>
</dbReference>
<dbReference type="Proteomes" id="UP000008207">
    <property type="component" value="Chromosome"/>
</dbReference>
<evidence type="ECO:0000313" key="4">
    <source>
        <dbReference type="Proteomes" id="UP000008207"/>
    </source>
</evidence>
<keyword evidence="4" id="KW-1185">Reference proteome</keyword>
<proteinExistence type="predicted"/>
<evidence type="ECO:0000256" key="1">
    <source>
        <dbReference type="SAM" id="MobiDB-lite"/>
    </source>
</evidence>
<dbReference type="InterPro" id="IPR041657">
    <property type="entry name" value="HTH_17"/>
</dbReference>
<gene>
    <name evidence="3" type="ordered locus">Mnod_0914</name>
</gene>
<dbReference type="Pfam" id="PF12728">
    <property type="entry name" value="HTH_17"/>
    <property type="match status" value="1"/>
</dbReference>